<protein>
    <submittedName>
        <fullName evidence="1">Uncharacterized protein</fullName>
    </submittedName>
</protein>
<evidence type="ECO:0000313" key="2">
    <source>
        <dbReference type="Proteomes" id="UP001178507"/>
    </source>
</evidence>
<accession>A0AA36NJG2</accession>
<comment type="caution">
    <text evidence="1">The sequence shown here is derived from an EMBL/GenBank/DDBJ whole genome shotgun (WGS) entry which is preliminary data.</text>
</comment>
<proteinExistence type="predicted"/>
<name>A0AA36NJG2_9DINO</name>
<dbReference type="AlphaFoldDB" id="A0AA36NJG2"/>
<keyword evidence="2" id="KW-1185">Reference proteome</keyword>
<gene>
    <name evidence="1" type="ORF">EVOR1521_LOCUS27089</name>
</gene>
<dbReference type="Proteomes" id="UP001178507">
    <property type="component" value="Unassembled WGS sequence"/>
</dbReference>
<reference evidence="1" key="1">
    <citation type="submission" date="2023-08" db="EMBL/GenBank/DDBJ databases">
        <authorList>
            <person name="Chen Y."/>
            <person name="Shah S."/>
            <person name="Dougan E. K."/>
            <person name="Thang M."/>
            <person name="Chan C."/>
        </authorList>
    </citation>
    <scope>NUCLEOTIDE SEQUENCE</scope>
</reference>
<dbReference type="EMBL" id="CAUJNA010003551">
    <property type="protein sequence ID" value="CAJ1404693.1"/>
    <property type="molecule type" value="Genomic_DNA"/>
</dbReference>
<evidence type="ECO:0000313" key="1">
    <source>
        <dbReference type="EMBL" id="CAJ1404693.1"/>
    </source>
</evidence>
<organism evidence="1 2">
    <name type="scientific">Effrenium voratum</name>
    <dbReference type="NCBI Taxonomy" id="2562239"/>
    <lineage>
        <taxon>Eukaryota</taxon>
        <taxon>Sar</taxon>
        <taxon>Alveolata</taxon>
        <taxon>Dinophyceae</taxon>
        <taxon>Suessiales</taxon>
        <taxon>Symbiodiniaceae</taxon>
        <taxon>Effrenium</taxon>
    </lineage>
</organism>
<sequence>MDVASPMIQRGVTESQPYELQNALWAWARLQLRGEPLFAATGGQVAARTSESPAPNLAGTAWAAAALKIDGAPLPNAMSTAAHIKRFDARSLASLAQTPAESQAKDLALFKVFSGEAMLRAPQLNCQDPANITRAPAIMRLREEASPGVTSHHALAKVQGFKPPELASMARALRKLDVVGVPLTEAAAACALPLMSSPNDQAAANTVRAFVTASSRRACPLGAVATAVEHRVAASDSQNLSMIA</sequence>